<proteinExistence type="predicted"/>
<sequence length="153" mass="16732">MSAPNVIPHRRLGIAIVRALQQQRDATNSLIINLAYGTESDVQVAHLRLAQATATVLQLRLSQAFVRNSRVYPHAHDHVKGLSVAVGALLLVLLLRVTLGSNIFNVVTDALNDAIGRAYNYMAGALAHHHNLAHSLTIKGVFAYILFSLLWIL</sequence>
<feature type="transmembrane region" description="Helical" evidence="1">
    <location>
        <begin position="79"/>
        <end position="99"/>
    </location>
</feature>
<keyword evidence="3" id="KW-1185">Reference proteome</keyword>
<evidence type="ECO:0000256" key="1">
    <source>
        <dbReference type="SAM" id="Phobius"/>
    </source>
</evidence>
<accession>A0A8H5BRS4</accession>
<keyword evidence="1" id="KW-0812">Transmembrane</keyword>
<gene>
    <name evidence="2" type="ORF">D9619_013336</name>
</gene>
<name>A0A8H5BRS4_9AGAR</name>
<reference evidence="2 3" key="1">
    <citation type="journal article" date="2020" name="ISME J.">
        <title>Uncovering the hidden diversity of litter-decomposition mechanisms in mushroom-forming fungi.</title>
        <authorList>
            <person name="Floudas D."/>
            <person name="Bentzer J."/>
            <person name="Ahren D."/>
            <person name="Johansson T."/>
            <person name="Persson P."/>
            <person name="Tunlid A."/>
        </authorList>
    </citation>
    <scope>NUCLEOTIDE SEQUENCE [LARGE SCALE GENOMIC DNA]</scope>
    <source>
        <strain evidence="2 3">CBS 101986</strain>
    </source>
</reference>
<protein>
    <submittedName>
        <fullName evidence="2">Uncharacterized protein</fullName>
    </submittedName>
</protein>
<dbReference type="EMBL" id="JAACJJ010000004">
    <property type="protein sequence ID" value="KAF5328337.1"/>
    <property type="molecule type" value="Genomic_DNA"/>
</dbReference>
<keyword evidence="1" id="KW-0472">Membrane</keyword>
<organism evidence="2 3">
    <name type="scientific">Psilocybe cf. subviscida</name>
    <dbReference type="NCBI Taxonomy" id="2480587"/>
    <lineage>
        <taxon>Eukaryota</taxon>
        <taxon>Fungi</taxon>
        <taxon>Dikarya</taxon>
        <taxon>Basidiomycota</taxon>
        <taxon>Agaricomycotina</taxon>
        <taxon>Agaricomycetes</taxon>
        <taxon>Agaricomycetidae</taxon>
        <taxon>Agaricales</taxon>
        <taxon>Agaricineae</taxon>
        <taxon>Strophariaceae</taxon>
        <taxon>Psilocybe</taxon>
    </lineage>
</organism>
<keyword evidence="1" id="KW-1133">Transmembrane helix</keyword>
<dbReference type="AlphaFoldDB" id="A0A8H5BRS4"/>
<comment type="caution">
    <text evidence="2">The sequence shown here is derived from an EMBL/GenBank/DDBJ whole genome shotgun (WGS) entry which is preliminary data.</text>
</comment>
<evidence type="ECO:0000313" key="2">
    <source>
        <dbReference type="EMBL" id="KAF5328337.1"/>
    </source>
</evidence>
<dbReference type="Proteomes" id="UP000567179">
    <property type="component" value="Unassembled WGS sequence"/>
</dbReference>
<feature type="transmembrane region" description="Helical" evidence="1">
    <location>
        <begin position="132"/>
        <end position="152"/>
    </location>
</feature>
<evidence type="ECO:0000313" key="3">
    <source>
        <dbReference type="Proteomes" id="UP000567179"/>
    </source>
</evidence>